<feature type="domain" description="Flagellar hook-length control protein-like C-terminal" evidence="2">
    <location>
        <begin position="333"/>
        <end position="412"/>
    </location>
</feature>
<proteinExistence type="predicted"/>
<reference evidence="3 4" key="1">
    <citation type="submission" date="2018-06" db="EMBL/GenBank/DDBJ databases">
        <authorList>
            <consortium name="Pathogen Informatics"/>
            <person name="Doyle S."/>
        </authorList>
    </citation>
    <scope>NUCLEOTIDE SEQUENCE [LARGE SCALE GENOMIC DNA]</scope>
    <source>
        <strain evidence="3 4">NCTC11645</strain>
    </source>
</reference>
<feature type="compositionally biased region" description="Low complexity" evidence="1">
    <location>
        <begin position="405"/>
        <end position="420"/>
    </location>
</feature>
<evidence type="ECO:0000256" key="1">
    <source>
        <dbReference type="SAM" id="MobiDB-lite"/>
    </source>
</evidence>
<keyword evidence="3" id="KW-0282">Flagellum</keyword>
<keyword evidence="3" id="KW-0966">Cell projection</keyword>
<name>A0A377HIF8_GRIHO</name>
<protein>
    <submittedName>
        <fullName evidence="3">Flagellar hook-length control protein FliK</fullName>
    </submittedName>
</protein>
<dbReference type="Pfam" id="PF02120">
    <property type="entry name" value="Flg_hook"/>
    <property type="match status" value="1"/>
</dbReference>
<feature type="region of interest" description="Disordered" evidence="1">
    <location>
        <begin position="401"/>
        <end position="452"/>
    </location>
</feature>
<feature type="region of interest" description="Disordered" evidence="1">
    <location>
        <begin position="50"/>
        <end position="91"/>
    </location>
</feature>
<dbReference type="InterPro" id="IPR038610">
    <property type="entry name" value="FliK-like_C_sf"/>
</dbReference>
<dbReference type="RefSeq" id="WP_115659268.1">
    <property type="nucleotide sequence ID" value="NZ_UGHD01000002.1"/>
</dbReference>
<evidence type="ECO:0000313" key="4">
    <source>
        <dbReference type="Proteomes" id="UP000254512"/>
    </source>
</evidence>
<organism evidence="3 4">
    <name type="scientific">Grimontia hollisae</name>
    <name type="common">Vibrio hollisae</name>
    <dbReference type="NCBI Taxonomy" id="673"/>
    <lineage>
        <taxon>Bacteria</taxon>
        <taxon>Pseudomonadati</taxon>
        <taxon>Pseudomonadota</taxon>
        <taxon>Gammaproteobacteria</taxon>
        <taxon>Vibrionales</taxon>
        <taxon>Vibrionaceae</taxon>
        <taxon>Grimontia</taxon>
    </lineage>
</organism>
<dbReference type="CDD" id="cd17470">
    <property type="entry name" value="T3SS_Flik_C"/>
    <property type="match status" value="1"/>
</dbReference>
<feature type="compositionally biased region" description="Polar residues" evidence="1">
    <location>
        <begin position="1"/>
        <end position="12"/>
    </location>
</feature>
<dbReference type="InterPro" id="IPR052563">
    <property type="entry name" value="FliK"/>
</dbReference>
<feature type="compositionally biased region" description="Polar residues" evidence="1">
    <location>
        <begin position="63"/>
        <end position="72"/>
    </location>
</feature>
<dbReference type="PANTHER" id="PTHR37533:SF2">
    <property type="entry name" value="FLAGELLAR HOOK-LENGTH CONTROL PROTEIN"/>
    <property type="match status" value="1"/>
</dbReference>
<dbReference type="Gene3D" id="3.30.750.140">
    <property type="match status" value="1"/>
</dbReference>
<dbReference type="AlphaFoldDB" id="A0A377HIF8"/>
<dbReference type="STRING" id="673.AL542_08830"/>
<dbReference type="InterPro" id="IPR021136">
    <property type="entry name" value="Flagellar_hook_control-like_C"/>
</dbReference>
<keyword evidence="3" id="KW-0969">Cilium</keyword>
<gene>
    <name evidence="3" type="ORF">NCTC11645_00156</name>
</gene>
<evidence type="ECO:0000313" key="3">
    <source>
        <dbReference type="EMBL" id="STO55854.1"/>
    </source>
</evidence>
<feature type="region of interest" description="Disordered" evidence="1">
    <location>
        <begin position="1"/>
        <end position="35"/>
    </location>
</feature>
<dbReference type="Proteomes" id="UP000254512">
    <property type="component" value="Unassembled WGS sequence"/>
</dbReference>
<evidence type="ECO:0000259" key="2">
    <source>
        <dbReference type="Pfam" id="PF02120"/>
    </source>
</evidence>
<dbReference type="EMBL" id="UGHD01000002">
    <property type="protein sequence ID" value="STO55854.1"/>
    <property type="molecule type" value="Genomic_DNA"/>
</dbReference>
<dbReference type="PANTHER" id="PTHR37533">
    <property type="entry name" value="FLAGELLAR HOOK-LENGTH CONTROL PROTEIN"/>
    <property type="match status" value="1"/>
</dbReference>
<sequence>MQISVTATNAATVPSAGGKTISARPAVTGGQTGNAATPVNYHAQASELAAQNGAAQGAELSHSAEQQPSAPTTVLPGSVPQGEGALEQSPASDTLWQASELDALSAALDTVFPALAAPQCEQIAQWIVNLQHGGITPEALVATLNTQLKANGVSVPPPALATLESLFGQVADGALPVSELTQALTALGQSSRQGVLDGVGKPFSESLPAQAQKLLHLQPQGQTHVQTTAMADAAVRADRADIAPLLREMSGDRAAQPLNALPVSDLAVTMNEAAPERLLAPGLAPQPSPQTSPAIMVPGASPATAAQQLDASVDISQPEWGRELVDQLRARLRFNQQDAVQTAHVRLDPPELGKLEITLRVEGDKVNVHIAAAHPQLREALLTHADRLRLDIEQSQLQLANVSVSSGSQQQGHDQSQGGQQEHRAVKGNPMKESSPFSTPSMSDLGRYASVV</sequence>
<accession>A0A377HIF8</accession>